<comment type="caution">
    <text evidence="6">The sequence shown here is derived from an EMBL/GenBank/DDBJ whole genome shotgun (WGS) entry which is preliminary data.</text>
</comment>
<dbReference type="PROSITE" id="PS00671">
    <property type="entry name" value="D_2_HYDROXYACID_DH_3"/>
    <property type="match status" value="1"/>
</dbReference>
<dbReference type="GO" id="GO:0005829">
    <property type="term" value="C:cytosol"/>
    <property type="evidence" value="ECO:0007669"/>
    <property type="project" value="TreeGrafter"/>
</dbReference>
<organism evidence="6 7">
    <name type="scientific">Pichia angusta</name>
    <name type="common">Yeast</name>
    <name type="synonym">Hansenula polymorpha</name>
    <dbReference type="NCBI Taxonomy" id="870730"/>
    <lineage>
        <taxon>Eukaryota</taxon>
        <taxon>Fungi</taxon>
        <taxon>Dikarya</taxon>
        <taxon>Ascomycota</taxon>
        <taxon>Saccharomycotina</taxon>
        <taxon>Pichiomycetes</taxon>
        <taxon>Pichiales</taxon>
        <taxon>Pichiaceae</taxon>
        <taxon>Ogataea</taxon>
    </lineage>
</organism>
<dbReference type="SUPFAM" id="SSF52283">
    <property type="entry name" value="Formate/glycerate dehydrogenase catalytic domain-like"/>
    <property type="match status" value="1"/>
</dbReference>
<proteinExistence type="inferred from homology"/>
<dbReference type="InterPro" id="IPR050223">
    <property type="entry name" value="D-isomer_2-hydroxyacid_DH"/>
</dbReference>
<feature type="domain" description="D-isomer specific 2-hydroxyacid dehydrogenase catalytic" evidence="4">
    <location>
        <begin position="21"/>
        <end position="365"/>
    </location>
</feature>
<dbReference type="Pfam" id="PF00389">
    <property type="entry name" value="2-Hacid_dh"/>
    <property type="match status" value="1"/>
</dbReference>
<evidence type="ECO:0000256" key="2">
    <source>
        <dbReference type="ARBA" id="ARBA00023027"/>
    </source>
</evidence>
<sequence length="368" mass="40775">MMTEMRGTKPRVVFFGGLNENLPEFKQFTKTFDVVFYELVSREQFVSDLNTKLQNVVAIYGAWAPFGKIGNLDKELVVKLPSSLKLITVCSAGYGGIDLEALRVRGIKFCNSPTFGASAVAETVLYHVLNGFRKFGLFEATLRQNPHTIEARSLLGNVKTFDADRGVFVFDHSNKTKYCFGHHVGTIDVHSPVGKTATVIGFGAIGKEVGARLSSLGMNIIYIKRNRLSPEEEGQLGYRVRYAARIHDVAAESDCIVLCLPATPQSINMINRDVIQLMKKGVVLVNVGRGSLINDKDMIQGLKDGRIGFVGLDVFPEEPLVHHCERQDMSLTPHVGSATSENFDQTAIFCLKNITQYFLHGKIENLQN</sequence>
<dbReference type="Gene3D" id="3.40.50.720">
    <property type="entry name" value="NAD(P)-binding Rossmann-like Domain"/>
    <property type="match status" value="2"/>
</dbReference>
<evidence type="ECO:0000256" key="3">
    <source>
        <dbReference type="RuleBase" id="RU003719"/>
    </source>
</evidence>
<dbReference type="GO" id="GO:0051287">
    <property type="term" value="F:NAD binding"/>
    <property type="evidence" value="ECO:0007669"/>
    <property type="project" value="InterPro"/>
</dbReference>
<dbReference type="GO" id="GO:0030267">
    <property type="term" value="F:glyoxylate reductase (NADPH) activity"/>
    <property type="evidence" value="ECO:0007669"/>
    <property type="project" value="TreeGrafter"/>
</dbReference>
<keyword evidence="2" id="KW-0520">NAD</keyword>
<protein>
    <submittedName>
        <fullName evidence="6">Uncharacterized protein</fullName>
    </submittedName>
</protein>
<dbReference type="GO" id="GO:0016618">
    <property type="term" value="F:hydroxypyruvate reductase [NAD(P)H] activity"/>
    <property type="evidence" value="ECO:0007669"/>
    <property type="project" value="TreeGrafter"/>
</dbReference>
<gene>
    <name evidence="6" type="ORF">KL928_001010</name>
</gene>
<dbReference type="InterPro" id="IPR036291">
    <property type="entry name" value="NAD(P)-bd_dom_sf"/>
</dbReference>
<dbReference type="InterPro" id="IPR006139">
    <property type="entry name" value="D-isomer_2_OHA_DH_cat_dom"/>
</dbReference>
<name>A0AAN6DHF3_PICAN</name>
<evidence type="ECO:0000313" key="7">
    <source>
        <dbReference type="Proteomes" id="UP001196530"/>
    </source>
</evidence>
<evidence type="ECO:0000259" key="4">
    <source>
        <dbReference type="Pfam" id="PF00389"/>
    </source>
</evidence>
<dbReference type="PANTHER" id="PTHR10996">
    <property type="entry name" value="2-HYDROXYACID DEHYDROGENASE-RELATED"/>
    <property type="match status" value="1"/>
</dbReference>
<evidence type="ECO:0000259" key="5">
    <source>
        <dbReference type="Pfam" id="PF02826"/>
    </source>
</evidence>
<dbReference type="EMBL" id="JAHLUX010000002">
    <property type="protein sequence ID" value="KAG7820926.1"/>
    <property type="molecule type" value="Genomic_DNA"/>
</dbReference>
<evidence type="ECO:0000256" key="1">
    <source>
        <dbReference type="ARBA" id="ARBA00023002"/>
    </source>
</evidence>
<reference evidence="6" key="1">
    <citation type="journal article" date="2021" name="G3 (Bethesda)">
        <title>Genomic diversity, chromosomal rearrangements, and interspecies hybridization in the ogataea polymorpha species complex.</title>
        <authorList>
            <person name="Hanson S.J."/>
            <person name="Cinneide E.O."/>
            <person name="Salzberg L.I."/>
            <person name="Wolfe K.H."/>
            <person name="McGowan J."/>
            <person name="Fitzpatrick D.A."/>
            <person name="Matlin K."/>
        </authorList>
    </citation>
    <scope>NUCLEOTIDE SEQUENCE</scope>
    <source>
        <strain evidence="6">61-244</strain>
    </source>
</reference>
<feature type="domain" description="D-isomer specific 2-hydroxyacid dehydrogenase NAD-binding" evidence="5">
    <location>
        <begin position="188"/>
        <end position="336"/>
    </location>
</feature>
<dbReference type="InterPro" id="IPR029753">
    <property type="entry name" value="D-isomer_DH_CS"/>
</dbReference>
<keyword evidence="1 3" id="KW-0560">Oxidoreductase</keyword>
<evidence type="ECO:0000313" key="6">
    <source>
        <dbReference type="EMBL" id="KAG7820926.1"/>
    </source>
</evidence>
<dbReference type="SUPFAM" id="SSF51735">
    <property type="entry name" value="NAD(P)-binding Rossmann-fold domains"/>
    <property type="match status" value="1"/>
</dbReference>
<dbReference type="PANTHER" id="PTHR10996:SF178">
    <property type="entry name" value="2-HYDROXYACID DEHYDROGENASE YGL185C-RELATED"/>
    <property type="match status" value="1"/>
</dbReference>
<dbReference type="AlphaFoldDB" id="A0AAN6DHF3"/>
<comment type="similarity">
    <text evidence="3">Belongs to the D-isomer specific 2-hydroxyacid dehydrogenase family.</text>
</comment>
<dbReference type="GeneID" id="66125061"/>
<dbReference type="Proteomes" id="UP001196530">
    <property type="component" value="Unassembled WGS sequence"/>
</dbReference>
<dbReference type="RefSeq" id="XP_043061469.1">
    <property type="nucleotide sequence ID" value="XM_043201329.1"/>
</dbReference>
<accession>A0AAN6DHF3</accession>
<dbReference type="Pfam" id="PF02826">
    <property type="entry name" value="2-Hacid_dh_C"/>
    <property type="match status" value="1"/>
</dbReference>
<dbReference type="InterPro" id="IPR006140">
    <property type="entry name" value="D-isomer_DH_NAD-bd"/>
</dbReference>